<proteinExistence type="predicted"/>
<evidence type="ECO:0000256" key="1">
    <source>
        <dbReference type="SAM" id="MobiDB-lite"/>
    </source>
</evidence>
<reference evidence="2" key="1">
    <citation type="submission" date="2020-05" db="EMBL/GenBank/DDBJ databases">
        <authorList>
            <person name="Chiriac C."/>
            <person name="Salcher M."/>
            <person name="Ghai R."/>
            <person name="Kavagutti S V."/>
        </authorList>
    </citation>
    <scope>NUCLEOTIDE SEQUENCE</scope>
</reference>
<accession>A0A6J6NZA6</accession>
<name>A0A6J6NZA6_9ZZZZ</name>
<evidence type="ECO:0000313" key="2">
    <source>
        <dbReference type="EMBL" id="CAB4691786.1"/>
    </source>
</evidence>
<gene>
    <name evidence="2" type="ORF">UFOPK2579_00456</name>
</gene>
<dbReference type="AlphaFoldDB" id="A0A6J6NZA6"/>
<protein>
    <submittedName>
        <fullName evidence="2">Unannotated protein</fullName>
    </submittedName>
</protein>
<organism evidence="2">
    <name type="scientific">freshwater metagenome</name>
    <dbReference type="NCBI Taxonomy" id="449393"/>
    <lineage>
        <taxon>unclassified sequences</taxon>
        <taxon>metagenomes</taxon>
        <taxon>ecological metagenomes</taxon>
    </lineage>
</organism>
<feature type="region of interest" description="Disordered" evidence="1">
    <location>
        <begin position="1"/>
        <end position="83"/>
    </location>
</feature>
<feature type="compositionally biased region" description="Low complexity" evidence="1">
    <location>
        <begin position="37"/>
        <end position="58"/>
    </location>
</feature>
<sequence length="83" mass="8671">MPAWPSRIAASRPDIPHPMITTEKSSGTERDGVEARTSTPSSPSSSSIIGTYSSATSAPTTKRIIRWTTSGDSGAGSGHPRSR</sequence>
<dbReference type="EMBL" id="CAEZXR010000035">
    <property type="protein sequence ID" value="CAB4691786.1"/>
    <property type="molecule type" value="Genomic_DNA"/>
</dbReference>